<proteinExistence type="predicted"/>
<dbReference type="GO" id="GO:0006465">
    <property type="term" value="P:signal peptide processing"/>
    <property type="evidence" value="ECO:0007669"/>
    <property type="project" value="InterPro"/>
</dbReference>
<dbReference type="Proteomes" id="UP000594638">
    <property type="component" value="Unassembled WGS sequence"/>
</dbReference>
<dbReference type="PANTHER" id="PTHR46041">
    <property type="entry name" value="MITOCHONDRIAL INNER MEMBRANE PROTEASE SUBUNIT 2"/>
    <property type="match status" value="1"/>
</dbReference>
<protein>
    <recommendedName>
        <fullName evidence="9">Mitochondrial inner membrane protease subunit 2</fullName>
    </recommendedName>
</protein>
<dbReference type="SUPFAM" id="SSF51306">
    <property type="entry name" value="LexA/Signal peptidase"/>
    <property type="match status" value="1"/>
</dbReference>
<evidence type="ECO:0000313" key="7">
    <source>
        <dbReference type="EMBL" id="CAA3013044.1"/>
    </source>
</evidence>
<comment type="subcellular location">
    <subcellularLocation>
        <location evidence="1">Membrane</location>
        <topology evidence="1">Single-pass membrane protein</topology>
    </subcellularLocation>
</comment>
<evidence type="ECO:0000256" key="4">
    <source>
        <dbReference type="ARBA" id="ARBA00022801"/>
    </source>
</evidence>
<evidence type="ECO:0000256" key="6">
    <source>
        <dbReference type="ARBA" id="ARBA00023136"/>
    </source>
</evidence>
<dbReference type="InterPro" id="IPR036286">
    <property type="entry name" value="LexA/Signal_pep-like_sf"/>
</dbReference>
<dbReference type="GO" id="GO:0006627">
    <property type="term" value="P:protein processing involved in protein targeting to mitochondrion"/>
    <property type="evidence" value="ECO:0007669"/>
    <property type="project" value="InterPro"/>
</dbReference>
<keyword evidence="6" id="KW-0472">Membrane</keyword>
<keyword evidence="2" id="KW-0645">Protease</keyword>
<accession>A0A8S0U322</accession>
<comment type="caution">
    <text evidence="7">The sequence shown here is derived from an EMBL/GenBank/DDBJ whole genome shotgun (WGS) entry which is preliminary data.</text>
</comment>
<dbReference type="CDD" id="cd06462">
    <property type="entry name" value="Peptidase_S24_S26"/>
    <property type="match status" value="1"/>
</dbReference>
<gene>
    <name evidence="7" type="ORF">OLEA9_A036115</name>
</gene>
<name>A0A8S0U322_OLEEU</name>
<evidence type="ECO:0000313" key="8">
    <source>
        <dbReference type="Proteomes" id="UP000594638"/>
    </source>
</evidence>
<dbReference type="EMBL" id="CACTIH010007420">
    <property type="protein sequence ID" value="CAA3013044.1"/>
    <property type="molecule type" value="Genomic_DNA"/>
</dbReference>
<evidence type="ECO:0000256" key="3">
    <source>
        <dbReference type="ARBA" id="ARBA00022692"/>
    </source>
</evidence>
<keyword evidence="4" id="KW-0378">Hydrolase</keyword>
<dbReference type="GO" id="GO:0008236">
    <property type="term" value="F:serine-type peptidase activity"/>
    <property type="evidence" value="ECO:0007669"/>
    <property type="project" value="InterPro"/>
</dbReference>
<dbReference type="Gramene" id="OE9A036115T1">
    <property type="protein sequence ID" value="OE9A036115C1"/>
    <property type="gene ID" value="OE9A036115"/>
</dbReference>
<dbReference type="EMBL" id="CACTIH010007420">
    <property type="protein sequence ID" value="CAA3013043.1"/>
    <property type="molecule type" value="Genomic_DNA"/>
</dbReference>
<evidence type="ECO:0000256" key="2">
    <source>
        <dbReference type="ARBA" id="ARBA00022670"/>
    </source>
</evidence>
<evidence type="ECO:0000256" key="5">
    <source>
        <dbReference type="ARBA" id="ARBA00022989"/>
    </source>
</evidence>
<dbReference type="GO" id="GO:0004175">
    <property type="term" value="F:endopeptidase activity"/>
    <property type="evidence" value="ECO:0007669"/>
    <property type="project" value="TreeGrafter"/>
</dbReference>
<reference evidence="7 8" key="1">
    <citation type="submission" date="2019-12" db="EMBL/GenBank/DDBJ databases">
        <authorList>
            <person name="Alioto T."/>
            <person name="Alioto T."/>
            <person name="Gomez Garrido J."/>
        </authorList>
    </citation>
    <scope>NUCLEOTIDE SEQUENCE [LARGE SCALE GENOMIC DNA]</scope>
</reference>
<keyword evidence="3" id="KW-0812">Transmembrane</keyword>
<sequence length="75" mass="8413">MATTNFLFGIAKKYFTVGLISLSVFDRYVSPIAIRGSSMSPTLNPHDENYAAILMDDYALVEKYKFSHGDVVVFQ</sequence>
<dbReference type="InterPro" id="IPR037730">
    <property type="entry name" value="IMP2"/>
</dbReference>
<dbReference type="AlphaFoldDB" id="A0A8S0U322"/>
<dbReference type="GO" id="GO:0042720">
    <property type="term" value="C:mitochondrial inner membrane peptidase complex"/>
    <property type="evidence" value="ECO:0007669"/>
    <property type="project" value="InterPro"/>
</dbReference>
<organism evidence="7 8">
    <name type="scientific">Olea europaea subsp. europaea</name>
    <dbReference type="NCBI Taxonomy" id="158383"/>
    <lineage>
        <taxon>Eukaryota</taxon>
        <taxon>Viridiplantae</taxon>
        <taxon>Streptophyta</taxon>
        <taxon>Embryophyta</taxon>
        <taxon>Tracheophyta</taxon>
        <taxon>Spermatophyta</taxon>
        <taxon>Magnoliopsida</taxon>
        <taxon>eudicotyledons</taxon>
        <taxon>Gunneridae</taxon>
        <taxon>Pentapetalae</taxon>
        <taxon>asterids</taxon>
        <taxon>lamiids</taxon>
        <taxon>Lamiales</taxon>
        <taxon>Oleaceae</taxon>
        <taxon>Oleeae</taxon>
        <taxon>Olea</taxon>
    </lineage>
</organism>
<evidence type="ECO:0008006" key="9">
    <source>
        <dbReference type="Google" id="ProtNLM"/>
    </source>
</evidence>
<dbReference type="Gramene" id="OE9A036115T2">
    <property type="protein sequence ID" value="OE9A036115C2"/>
    <property type="gene ID" value="OE9A036115"/>
</dbReference>
<dbReference type="PANTHER" id="PTHR46041:SF2">
    <property type="entry name" value="MITOCHONDRIAL INNER MEMBRANE PROTEASE SUBUNIT 2"/>
    <property type="match status" value="1"/>
</dbReference>
<evidence type="ECO:0000256" key="1">
    <source>
        <dbReference type="ARBA" id="ARBA00004167"/>
    </source>
</evidence>
<keyword evidence="8" id="KW-1185">Reference proteome</keyword>
<keyword evidence="5" id="KW-1133">Transmembrane helix</keyword>
<dbReference type="OrthoDB" id="9996127at2759"/>